<dbReference type="GO" id="GO:0051603">
    <property type="term" value="P:proteolysis involved in protein catabolic process"/>
    <property type="evidence" value="ECO:0007669"/>
    <property type="project" value="TreeGrafter"/>
</dbReference>
<dbReference type="OrthoDB" id="9810445at2"/>
<evidence type="ECO:0000313" key="13">
    <source>
        <dbReference type="Proteomes" id="UP000194977"/>
    </source>
</evidence>
<dbReference type="Gene3D" id="3.30.2010.10">
    <property type="entry name" value="Metalloproteases ('zincins'), catalytic domain"/>
    <property type="match status" value="1"/>
</dbReference>
<comment type="similarity">
    <text evidence="8">Belongs to the peptidase M48 family. BepA subfamily.</text>
</comment>
<feature type="chain" id="PRO_5011322650" description="Putative beta-barrel assembly-enhancing protease" evidence="8">
    <location>
        <begin position="25"/>
        <end position="484"/>
    </location>
</feature>
<keyword evidence="2 8" id="KW-0479">Metal-binding</keyword>
<evidence type="ECO:0000256" key="8">
    <source>
        <dbReference type="HAMAP-Rule" id="MF_00997"/>
    </source>
</evidence>
<dbReference type="RefSeq" id="WP_065604180.1">
    <property type="nucleotide sequence ID" value="NZ_CAMLEZ010000016.1"/>
</dbReference>
<dbReference type="InterPro" id="IPR030873">
    <property type="entry name" value="Protease_BepA"/>
</dbReference>
<dbReference type="InterPro" id="IPR001915">
    <property type="entry name" value="Peptidase_M48"/>
</dbReference>
<dbReference type="EC" id="3.4.-.-" evidence="8"/>
<name>A0A242NKJ7_9GAMM</name>
<dbReference type="HAMAP" id="MF_00997">
    <property type="entry name" value="Protease_BepA"/>
    <property type="match status" value="1"/>
</dbReference>
<keyword evidence="4 8" id="KW-0574">Periplasm</keyword>
<accession>A0A242NKJ7</accession>
<feature type="domain" description="Peptidase M48" evidence="9">
    <location>
        <begin position="69"/>
        <end position="255"/>
    </location>
</feature>
<comment type="cofactor">
    <cofactor evidence="8">
        <name>Zn(2+)</name>
        <dbReference type="ChEBI" id="CHEBI:29105"/>
    </cofactor>
    <text evidence="8">Binds 1 zinc ion per subunit.</text>
</comment>
<feature type="binding site" evidence="8">
    <location>
        <position position="136"/>
    </location>
    <ligand>
        <name>Zn(2+)</name>
        <dbReference type="ChEBI" id="CHEBI:29105"/>
        <note>catalytic</note>
    </ligand>
</feature>
<dbReference type="Proteomes" id="UP000194800">
    <property type="component" value="Unassembled WGS sequence"/>
</dbReference>
<dbReference type="Gene3D" id="1.25.40.10">
    <property type="entry name" value="Tetratricopeptide repeat domain"/>
    <property type="match status" value="2"/>
</dbReference>
<evidence type="ECO:0000256" key="4">
    <source>
        <dbReference type="ARBA" id="ARBA00022764"/>
    </source>
</evidence>
<dbReference type="SUPFAM" id="SSF48452">
    <property type="entry name" value="TPR-like"/>
    <property type="match status" value="1"/>
</dbReference>
<dbReference type="GO" id="GO:0008270">
    <property type="term" value="F:zinc ion binding"/>
    <property type="evidence" value="ECO:0007669"/>
    <property type="project" value="UniProtKB-UniRule"/>
</dbReference>
<dbReference type="GO" id="GO:0042597">
    <property type="term" value="C:periplasmic space"/>
    <property type="evidence" value="ECO:0007669"/>
    <property type="project" value="UniProtKB-SubCell"/>
</dbReference>
<dbReference type="InterPro" id="IPR011990">
    <property type="entry name" value="TPR-like_helical_dom_sf"/>
</dbReference>
<keyword evidence="6 8" id="KW-0862">Zinc</keyword>
<reference evidence="12 13" key="1">
    <citation type="submission" date="2017-03" db="EMBL/GenBank/DDBJ databases">
        <title>Comparative genomics of honeybee gut symbionts reveal geographically distinct and subgroup specific antibiotic resistance.</title>
        <authorList>
            <person name="Ludvigsen J."/>
            <person name="Porcellato D."/>
            <person name="Labee-Lund T.M."/>
            <person name="Amdam G.V."/>
            <person name="Rudi K."/>
        </authorList>
    </citation>
    <scope>NUCLEOTIDE SEQUENCE [LARGE SCALE GENOMIC DNA]</scope>
    <source>
        <strain evidence="10 13">A-7-12</strain>
        <strain evidence="11 12">A-9-12</strain>
    </source>
</reference>
<feature type="active site" evidence="8">
    <location>
        <position position="133"/>
    </location>
</feature>
<keyword evidence="7 8" id="KW-0482">Metalloprotease</keyword>
<evidence type="ECO:0000256" key="2">
    <source>
        <dbReference type="ARBA" id="ARBA00022723"/>
    </source>
</evidence>
<proteinExistence type="inferred from homology"/>
<evidence type="ECO:0000256" key="3">
    <source>
        <dbReference type="ARBA" id="ARBA00022729"/>
    </source>
</evidence>
<keyword evidence="12" id="KW-1185">Reference proteome</keyword>
<dbReference type="PANTHER" id="PTHR22726:SF1">
    <property type="entry name" value="METALLOENDOPEPTIDASE OMA1, MITOCHONDRIAL"/>
    <property type="match status" value="1"/>
</dbReference>
<dbReference type="AlphaFoldDB" id="A0A242NKJ7"/>
<dbReference type="EMBL" id="NARP01000005">
    <property type="protein sequence ID" value="OTQ01026.1"/>
    <property type="molecule type" value="Genomic_DNA"/>
</dbReference>
<keyword evidence="1 8" id="KW-0645">Protease</keyword>
<evidence type="ECO:0000313" key="11">
    <source>
        <dbReference type="EMBL" id="OTQ11831.1"/>
    </source>
</evidence>
<dbReference type="Proteomes" id="UP000194977">
    <property type="component" value="Unassembled WGS sequence"/>
</dbReference>
<dbReference type="Pfam" id="PF01435">
    <property type="entry name" value="Peptidase_M48"/>
    <property type="match status" value="1"/>
</dbReference>
<feature type="active site" description="Proton donor" evidence="8">
    <location>
        <position position="201"/>
    </location>
</feature>
<evidence type="ECO:0000256" key="5">
    <source>
        <dbReference type="ARBA" id="ARBA00022801"/>
    </source>
</evidence>
<gene>
    <name evidence="11" type="ORF">B6C91_00885</name>
    <name evidence="10" type="ORF">B6D08_02525</name>
</gene>
<dbReference type="GO" id="GO:0004222">
    <property type="term" value="F:metalloendopeptidase activity"/>
    <property type="evidence" value="ECO:0007669"/>
    <property type="project" value="InterPro"/>
</dbReference>
<dbReference type="InterPro" id="IPR051156">
    <property type="entry name" value="Mito/Outer_Membr_Metalloprot"/>
</dbReference>
<evidence type="ECO:0000313" key="12">
    <source>
        <dbReference type="Proteomes" id="UP000194800"/>
    </source>
</evidence>
<keyword evidence="3 8" id="KW-0732">Signal</keyword>
<comment type="caution">
    <text evidence="10">The sequence shown here is derived from an EMBL/GenBank/DDBJ whole genome shotgun (WGS) entry which is preliminary data.</text>
</comment>
<feature type="binding site" evidence="8">
    <location>
        <position position="197"/>
    </location>
    <ligand>
        <name>Zn(2+)</name>
        <dbReference type="ChEBI" id="CHEBI:29105"/>
        <note>catalytic</note>
    </ligand>
</feature>
<evidence type="ECO:0000259" key="9">
    <source>
        <dbReference type="Pfam" id="PF01435"/>
    </source>
</evidence>
<dbReference type="GO" id="GO:0016020">
    <property type="term" value="C:membrane"/>
    <property type="evidence" value="ECO:0007669"/>
    <property type="project" value="InterPro"/>
</dbReference>
<comment type="function">
    <text evidence="8">Functions as both a chaperone and a metalloprotease. Maintains the integrity of the outer membrane by promoting either the assembly or the elimination of outer membrane proteins, depending on their folding state.</text>
</comment>
<keyword evidence="5 8" id="KW-0378">Hydrolase</keyword>
<evidence type="ECO:0000313" key="10">
    <source>
        <dbReference type="EMBL" id="OTQ01026.1"/>
    </source>
</evidence>
<evidence type="ECO:0000256" key="7">
    <source>
        <dbReference type="ARBA" id="ARBA00023049"/>
    </source>
</evidence>
<organism evidence="10 13">
    <name type="scientific">Gilliamella apicola</name>
    <dbReference type="NCBI Taxonomy" id="1196095"/>
    <lineage>
        <taxon>Bacteria</taxon>
        <taxon>Pseudomonadati</taxon>
        <taxon>Pseudomonadota</taxon>
        <taxon>Gammaproteobacteria</taxon>
        <taxon>Orbales</taxon>
        <taxon>Orbaceae</taxon>
        <taxon>Gilliamella</taxon>
    </lineage>
</organism>
<evidence type="ECO:0000256" key="1">
    <source>
        <dbReference type="ARBA" id="ARBA00022670"/>
    </source>
</evidence>
<dbReference type="Pfam" id="PF14559">
    <property type="entry name" value="TPR_19"/>
    <property type="match status" value="1"/>
</dbReference>
<dbReference type="EMBL" id="NART01000002">
    <property type="protein sequence ID" value="OTQ11831.1"/>
    <property type="molecule type" value="Genomic_DNA"/>
</dbReference>
<protein>
    <recommendedName>
        <fullName evidence="8">Putative beta-barrel assembly-enhancing protease</fullName>
        <ecNumber evidence="8">3.4.-.-</ecNumber>
    </recommendedName>
</protein>
<sequence length="484" mass="54133" precursor="true">MLKKAVAFVLSTSLLLQNAPLVYADNINLPDIGTAAASTLSIGQEMEMGDYYMRLLRADAPIINDPVLNQYINDLGKKLVLKSESVQTPFHFYIMKSNVLNAFAFFGGNVVIHSRLILDTNNESQLASVMAHEIGHVTQRHLARAMENQNRNSPYVWGATLGSLLLTLANPEAGMMAITSTMAGSTQSMISFTQSNEQEADRVGLRTLARAGFDPYASSEFLQKLADETRFSSKPPEILLTHPLPNSRLSDIRNRSLQYSKKDVAPSLNYYLAKARLAILFSNNINTGKLLLEDYKKLNNEQSKIAMVYGSALADYRSGNYQRAKQQLQPLLDNDPNNIWYIDLMTDIDLNTNNNNAAINRLQAALKKSPNSSALQLNLANAYVKNKNYQQAVSLLHRYTFDHNDDTNGWELLISAYGGSHSRAQEMSAQAELIALEGQFQGSIQILQNAKNQTKGDQIMISRIEARIKQLQQLQQRYAQYSKR</sequence>
<dbReference type="PANTHER" id="PTHR22726">
    <property type="entry name" value="METALLOENDOPEPTIDASE OMA1"/>
    <property type="match status" value="1"/>
</dbReference>
<comment type="subcellular location">
    <subcellularLocation>
        <location evidence="8">Periplasm</location>
    </subcellularLocation>
</comment>
<feature type="binding site" evidence="8">
    <location>
        <position position="132"/>
    </location>
    <ligand>
        <name>Zn(2+)</name>
        <dbReference type="ChEBI" id="CHEBI:29105"/>
        <note>catalytic</note>
    </ligand>
</feature>
<evidence type="ECO:0000256" key="6">
    <source>
        <dbReference type="ARBA" id="ARBA00022833"/>
    </source>
</evidence>
<feature type="signal peptide" evidence="8">
    <location>
        <begin position="1"/>
        <end position="24"/>
    </location>
</feature>
<dbReference type="CDD" id="cd07333">
    <property type="entry name" value="M48C_bepA_like"/>
    <property type="match status" value="1"/>
</dbReference>